<dbReference type="InterPro" id="IPR013087">
    <property type="entry name" value="Znf_C2H2_type"/>
</dbReference>
<dbReference type="PROSITE" id="PS00028">
    <property type="entry name" value="ZINC_FINGER_C2H2_1"/>
    <property type="match status" value="1"/>
</dbReference>
<protein>
    <recommendedName>
        <fullName evidence="3">C2H2-type domain-containing protein</fullName>
    </recommendedName>
</protein>
<feature type="compositionally biased region" description="Polar residues" evidence="2">
    <location>
        <begin position="134"/>
        <end position="145"/>
    </location>
</feature>
<feature type="region of interest" description="Disordered" evidence="2">
    <location>
        <begin position="289"/>
        <end position="313"/>
    </location>
</feature>
<proteinExistence type="predicted"/>
<keyword evidence="1" id="KW-0862">Zinc</keyword>
<feature type="region of interest" description="Disordered" evidence="2">
    <location>
        <begin position="120"/>
        <end position="145"/>
    </location>
</feature>
<evidence type="ECO:0000313" key="5">
    <source>
        <dbReference type="Proteomes" id="UP000800200"/>
    </source>
</evidence>
<dbReference type="AlphaFoldDB" id="A0A6A6D9F7"/>
<dbReference type="EMBL" id="ML994745">
    <property type="protein sequence ID" value="KAF2175128.1"/>
    <property type="molecule type" value="Genomic_DNA"/>
</dbReference>
<evidence type="ECO:0000256" key="1">
    <source>
        <dbReference type="PROSITE-ProRule" id="PRU00042"/>
    </source>
</evidence>
<sequence>MSNVNAKDLVGAEFLRQLETLGLDAPENDLACFQTSGHEFKPIQEGDIVLVESETSTSFITEPANTNEQGSLYSSQLPPLNNLQKNTFLNDQYIYQHSAKVNFPDAPWSALNLQASPRIPGSSPLSSVDMEAPYSSSMPSSGQDVNSSAHSMHSLACACLAQDNDVFHFDMSTASQSLTQINEECHETREEVYESPGFFQWLHVPNFSTQFPSSDEPELSDKSPLSCKYCGIEFAGVYGSDTSDDTCELNTAAIVAHLRVYCEAEPCEKSFRRKDARLKHYRKHHPEFCQPVGETGTRSRRTNREKFAPRRVD</sequence>
<keyword evidence="5" id="KW-1185">Reference proteome</keyword>
<evidence type="ECO:0000259" key="3">
    <source>
        <dbReference type="PROSITE" id="PS50157"/>
    </source>
</evidence>
<dbReference type="OrthoDB" id="3800855at2759"/>
<keyword evidence="1" id="KW-0863">Zinc-finger</keyword>
<dbReference type="PROSITE" id="PS50157">
    <property type="entry name" value="ZINC_FINGER_C2H2_2"/>
    <property type="match status" value="1"/>
</dbReference>
<evidence type="ECO:0000313" key="4">
    <source>
        <dbReference type="EMBL" id="KAF2175128.1"/>
    </source>
</evidence>
<feature type="domain" description="C2H2-type" evidence="3">
    <location>
        <begin position="260"/>
        <end position="287"/>
    </location>
</feature>
<reference evidence="4" key="1">
    <citation type="journal article" date="2020" name="Stud. Mycol.">
        <title>101 Dothideomycetes genomes: a test case for predicting lifestyles and emergence of pathogens.</title>
        <authorList>
            <person name="Haridas S."/>
            <person name="Albert R."/>
            <person name="Binder M."/>
            <person name="Bloem J."/>
            <person name="Labutti K."/>
            <person name="Salamov A."/>
            <person name="Andreopoulos B."/>
            <person name="Baker S."/>
            <person name="Barry K."/>
            <person name="Bills G."/>
            <person name="Bluhm B."/>
            <person name="Cannon C."/>
            <person name="Castanera R."/>
            <person name="Culley D."/>
            <person name="Daum C."/>
            <person name="Ezra D."/>
            <person name="Gonzalez J."/>
            <person name="Henrissat B."/>
            <person name="Kuo A."/>
            <person name="Liang C."/>
            <person name="Lipzen A."/>
            <person name="Lutzoni F."/>
            <person name="Magnuson J."/>
            <person name="Mondo S."/>
            <person name="Nolan M."/>
            <person name="Ohm R."/>
            <person name="Pangilinan J."/>
            <person name="Park H.-J."/>
            <person name="Ramirez L."/>
            <person name="Alfaro M."/>
            <person name="Sun H."/>
            <person name="Tritt A."/>
            <person name="Yoshinaga Y."/>
            <person name="Zwiers L.-H."/>
            <person name="Turgeon B."/>
            <person name="Goodwin S."/>
            <person name="Spatafora J."/>
            <person name="Crous P."/>
            <person name="Grigoriev I."/>
        </authorList>
    </citation>
    <scope>NUCLEOTIDE SEQUENCE</scope>
    <source>
        <strain evidence="4">CBS 207.26</strain>
    </source>
</reference>
<dbReference type="GO" id="GO:0008270">
    <property type="term" value="F:zinc ion binding"/>
    <property type="evidence" value="ECO:0007669"/>
    <property type="project" value="UniProtKB-KW"/>
</dbReference>
<organism evidence="4 5">
    <name type="scientific">Zopfia rhizophila CBS 207.26</name>
    <dbReference type="NCBI Taxonomy" id="1314779"/>
    <lineage>
        <taxon>Eukaryota</taxon>
        <taxon>Fungi</taxon>
        <taxon>Dikarya</taxon>
        <taxon>Ascomycota</taxon>
        <taxon>Pezizomycotina</taxon>
        <taxon>Dothideomycetes</taxon>
        <taxon>Dothideomycetes incertae sedis</taxon>
        <taxon>Zopfiaceae</taxon>
        <taxon>Zopfia</taxon>
    </lineage>
</organism>
<name>A0A6A6D9F7_9PEZI</name>
<evidence type="ECO:0000256" key="2">
    <source>
        <dbReference type="SAM" id="MobiDB-lite"/>
    </source>
</evidence>
<gene>
    <name evidence="4" type="ORF">K469DRAFT_80916</name>
</gene>
<feature type="compositionally biased region" description="Basic and acidic residues" evidence="2">
    <location>
        <begin position="302"/>
        <end position="313"/>
    </location>
</feature>
<keyword evidence="1" id="KW-0479">Metal-binding</keyword>
<dbReference type="Proteomes" id="UP000800200">
    <property type="component" value="Unassembled WGS sequence"/>
</dbReference>
<accession>A0A6A6D9F7</accession>